<accession>A0A914XYA0</accession>
<organism evidence="2 3">
    <name type="scientific">Panagrolaimus superbus</name>
    <dbReference type="NCBI Taxonomy" id="310955"/>
    <lineage>
        <taxon>Eukaryota</taxon>
        <taxon>Metazoa</taxon>
        <taxon>Ecdysozoa</taxon>
        <taxon>Nematoda</taxon>
        <taxon>Chromadorea</taxon>
        <taxon>Rhabditida</taxon>
        <taxon>Tylenchina</taxon>
        <taxon>Panagrolaimomorpha</taxon>
        <taxon>Panagrolaimoidea</taxon>
        <taxon>Panagrolaimidae</taxon>
        <taxon>Panagrolaimus</taxon>
    </lineage>
</organism>
<evidence type="ECO:0000256" key="1">
    <source>
        <dbReference type="SAM" id="Phobius"/>
    </source>
</evidence>
<feature type="transmembrane region" description="Helical" evidence="1">
    <location>
        <begin position="6"/>
        <end position="29"/>
    </location>
</feature>
<keyword evidence="1" id="KW-0472">Membrane</keyword>
<dbReference type="WBParaSite" id="PSU_v2.g11510.t1">
    <property type="protein sequence ID" value="PSU_v2.g11510.t1"/>
    <property type="gene ID" value="PSU_v2.g11510"/>
</dbReference>
<evidence type="ECO:0000313" key="2">
    <source>
        <dbReference type="Proteomes" id="UP000887577"/>
    </source>
</evidence>
<evidence type="ECO:0000313" key="3">
    <source>
        <dbReference type="WBParaSite" id="PSU_v2.g11510.t1"/>
    </source>
</evidence>
<dbReference type="Proteomes" id="UP000887577">
    <property type="component" value="Unplaced"/>
</dbReference>
<dbReference type="AlphaFoldDB" id="A0A914XYA0"/>
<keyword evidence="1" id="KW-1133">Transmembrane helix</keyword>
<sequence length="76" mass="8536">MVFLKHQYLLAALIFVSSIYNVFCAVAIMQAEAGKEVKLDFGKGMFLIKRHTKAFEGPQYLFASPKQDGSWTTDGM</sequence>
<protein>
    <submittedName>
        <fullName evidence="3">Uncharacterized protein</fullName>
    </submittedName>
</protein>
<keyword evidence="2" id="KW-1185">Reference proteome</keyword>
<reference evidence="3" key="1">
    <citation type="submission" date="2022-11" db="UniProtKB">
        <authorList>
            <consortium name="WormBaseParasite"/>
        </authorList>
    </citation>
    <scope>IDENTIFICATION</scope>
</reference>
<name>A0A914XYA0_9BILA</name>
<proteinExistence type="predicted"/>
<keyword evidence="1" id="KW-0812">Transmembrane</keyword>